<keyword evidence="3" id="KW-0337">GPI-anchor biosynthesis</keyword>
<comment type="subcellular location">
    <subcellularLocation>
        <location evidence="1">Endoplasmic reticulum membrane</location>
        <topology evidence="1">Multi-pass membrane protein</topology>
    </subcellularLocation>
</comment>
<reference evidence="11 12" key="1">
    <citation type="submission" date="2020-02" db="EMBL/GenBank/DDBJ databases">
        <title>Genome sequence of the type strain DSM 27180 of Arthrobacter silviterrae.</title>
        <authorList>
            <person name="Gao J."/>
            <person name="Sun J."/>
        </authorList>
    </citation>
    <scope>NUCLEOTIDE SEQUENCE [LARGE SCALE GENOMIC DNA]</scope>
    <source>
        <strain evidence="11 12">DSM 27180</strain>
    </source>
</reference>
<evidence type="ECO:0000256" key="6">
    <source>
        <dbReference type="ARBA" id="ARBA00022692"/>
    </source>
</evidence>
<feature type="transmembrane region" description="Helical" evidence="10">
    <location>
        <begin position="362"/>
        <end position="383"/>
    </location>
</feature>
<comment type="pathway">
    <text evidence="2">Glycolipid biosynthesis; glycosylphosphatidylinositol-anchor biosynthesis.</text>
</comment>
<evidence type="ECO:0000256" key="2">
    <source>
        <dbReference type="ARBA" id="ARBA00004687"/>
    </source>
</evidence>
<feature type="transmembrane region" description="Helical" evidence="10">
    <location>
        <begin position="283"/>
        <end position="304"/>
    </location>
</feature>
<feature type="transmembrane region" description="Helical" evidence="10">
    <location>
        <begin position="141"/>
        <end position="162"/>
    </location>
</feature>
<dbReference type="PANTHER" id="PTHR12468:SF2">
    <property type="entry name" value="GPI MANNOSYLTRANSFERASE 2"/>
    <property type="match status" value="1"/>
</dbReference>
<feature type="transmembrane region" description="Helical" evidence="10">
    <location>
        <begin position="109"/>
        <end position="129"/>
    </location>
</feature>
<dbReference type="EMBL" id="JAAKZI010000006">
    <property type="protein sequence ID" value="NGN82857.1"/>
    <property type="molecule type" value="Genomic_DNA"/>
</dbReference>
<organism evidence="11 12">
    <name type="scientific">Arthrobacter silviterrae</name>
    <dbReference type="NCBI Taxonomy" id="2026658"/>
    <lineage>
        <taxon>Bacteria</taxon>
        <taxon>Bacillati</taxon>
        <taxon>Actinomycetota</taxon>
        <taxon>Actinomycetes</taxon>
        <taxon>Micrococcales</taxon>
        <taxon>Micrococcaceae</taxon>
        <taxon>Arthrobacter</taxon>
    </lineage>
</organism>
<keyword evidence="5" id="KW-0808">Transferase</keyword>
<keyword evidence="6 10" id="KW-0812">Transmembrane</keyword>
<keyword evidence="7" id="KW-0256">Endoplasmic reticulum</keyword>
<dbReference type="InterPro" id="IPR007315">
    <property type="entry name" value="PIG-V/Gpi18"/>
</dbReference>
<keyword evidence="12" id="KW-1185">Reference proteome</keyword>
<evidence type="ECO:0000313" key="11">
    <source>
        <dbReference type="EMBL" id="NGN82857.1"/>
    </source>
</evidence>
<evidence type="ECO:0000256" key="4">
    <source>
        <dbReference type="ARBA" id="ARBA00022676"/>
    </source>
</evidence>
<evidence type="ECO:0000313" key="12">
    <source>
        <dbReference type="Proteomes" id="UP000479226"/>
    </source>
</evidence>
<evidence type="ECO:0000256" key="5">
    <source>
        <dbReference type="ARBA" id="ARBA00022679"/>
    </source>
</evidence>
<feature type="transmembrane region" description="Helical" evidence="10">
    <location>
        <begin position="337"/>
        <end position="355"/>
    </location>
</feature>
<feature type="transmembrane region" description="Helical" evidence="10">
    <location>
        <begin position="316"/>
        <end position="331"/>
    </location>
</feature>
<evidence type="ECO:0000256" key="9">
    <source>
        <dbReference type="ARBA" id="ARBA00023136"/>
    </source>
</evidence>
<keyword evidence="4" id="KW-0328">Glycosyltransferase</keyword>
<comment type="caution">
    <text evidence="11">The sequence shown here is derived from an EMBL/GenBank/DDBJ whole genome shotgun (WGS) entry which is preliminary data.</text>
</comment>
<feature type="transmembrane region" description="Helical" evidence="10">
    <location>
        <begin position="182"/>
        <end position="211"/>
    </location>
</feature>
<keyword evidence="8 10" id="KW-1133">Transmembrane helix</keyword>
<feature type="transmembrane region" description="Helical" evidence="10">
    <location>
        <begin position="12"/>
        <end position="36"/>
    </location>
</feature>
<name>A0ABX0D7I8_9MICC</name>
<evidence type="ECO:0000256" key="8">
    <source>
        <dbReference type="ARBA" id="ARBA00022989"/>
    </source>
</evidence>
<evidence type="ECO:0000256" key="3">
    <source>
        <dbReference type="ARBA" id="ARBA00022502"/>
    </source>
</evidence>
<keyword evidence="9 10" id="KW-0472">Membrane</keyword>
<evidence type="ECO:0008006" key="13">
    <source>
        <dbReference type="Google" id="ProtNLM"/>
    </source>
</evidence>
<gene>
    <name evidence="11" type="ORF">G6N77_05170</name>
</gene>
<evidence type="ECO:0000256" key="10">
    <source>
        <dbReference type="SAM" id="Phobius"/>
    </source>
</evidence>
<evidence type="ECO:0000256" key="1">
    <source>
        <dbReference type="ARBA" id="ARBA00004477"/>
    </source>
</evidence>
<evidence type="ECO:0000256" key="7">
    <source>
        <dbReference type="ARBA" id="ARBA00022824"/>
    </source>
</evidence>
<dbReference type="PANTHER" id="PTHR12468">
    <property type="entry name" value="GPI MANNOSYLTRANSFERASE 2"/>
    <property type="match status" value="1"/>
</dbReference>
<protein>
    <recommendedName>
        <fullName evidence="13">Integral membrane protein</fullName>
    </recommendedName>
</protein>
<accession>A0ABX0D7I8</accession>
<sequence>MRGALRTAPWWLKVVLVYLGARGVSFIILAVAAYHAGESPWSGARPDYLTFINRWDAGWYERIFNGGYPDTIPRNPNGTAQPNQWAFYPLFPLLARGFNAVTGLPWAEVAPLVAGLAGLAAALVIYRLFAVVAHAAPPGTALWGTAFFATFPISPILQVGYAESLSTFLLAASLLLLVRRRYWAAVPVMVLMCLSRPAGVPFAAVVGIHLLLRWRSRRSEPLGSRSAAGGLVLFAASGVMAFAWMGIAWAVTGERTAYTDTETAWRGTGLVLFKPWFDAGVQLAGPFFGPLLPVLLVVVAALYLGSQSVRRMGTELRLWCALYMAYLFAVLDPQSSTFRMMLPLFPLALASAFLSADRAYRWAVVVMFTLLQIVWVVWLWQFSAVSTGQAWPP</sequence>
<proteinExistence type="predicted"/>
<dbReference type="Proteomes" id="UP000479226">
    <property type="component" value="Unassembled WGS sequence"/>
</dbReference>
<feature type="transmembrane region" description="Helical" evidence="10">
    <location>
        <begin position="231"/>
        <end position="251"/>
    </location>
</feature>